<reference evidence="1" key="1">
    <citation type="journal article" date="2020" name="Cell">
        <title>Large-Scale Comparative Analyses of Tick Genomes Elucidate Their Genetic Diversity and Vector Capacities.</title>
        <authorList>
            <consortium name="Tick Genome and Microbiome Consortium (TIGMIC)"/>
            <person name="Jia N."/>
            <person name="Wang J."/>
            <person name="Shi W."/>
            <person name="Du L."/>
            <person name="Sun Y."/>
            <person name="Zhan W."/>
            <person name="Jiang J.F."/>
            <person name="Wang Q."/>
            <person name="Zhang B."/>
            <person name="Ji P."/>
            <person name="Bell-Sakyi L."/>
            <person name="Cui X.M."/>
            <person name="Yuan T.T."/>
            <person name="Jiang B.G."/>
            <person name="Yang W.F."/>
            <person name="Lam T.T."/>
            <person name="Chang Q.C."/>
            <person name="Ding S.J."/>
            <person name="Wang X.J."/>
            <person name="Zhu J.G."/>
            <person name="Ruan X.D."/>
            <person name="Zhao L."/>
            <person name="Wei J.T."/>
            <person name="Ye R.Z."/>
            <person name="Que T.C."/>
            <person name="Du C.H."/>
            <person name="Zhou Y.H."/>
            <person name="Cheng J.X."/>
            <person name="Dai P.F."/>
            <person name="Guo W.B."/>
            <person name="Han X.H."/>
            <person name="Huang E.J."/>
            <person name="Li L.F."/>
            <person name="Wei W."/>
            <person name="Gao Y.C."/>
            <person name="Liu J.Z."/>
            <person name="Shao H.Z."/>
            <person name="Wang X."/>
            <person name="Wang C.C."/>
            <person name="Yang T.C."/>
            <person name="Huo Q.B."/>
            <person name="Li W."/>
            <person name="Chen H.Y."/>
            <person name="Chen S.E."/>
            <person name="Zhou L.G."/>
            <person name="Ni X.B."/>
            <person name="Tian J.H."/>
            <person name="Sheng Y."/>
            <person name="Liu T."/>
            <person name="Pan Y.S."/>
            <person name="Xia L.Y."/>
            <person name="Li J."/>
            <person name="Zhao F."/>
            <person name="Cao W.C."/>
        </authorList>
    </citation>
    <scope>NUCLEOTIDE SEQUENCE</scope>
    <source>
        <strain evidence="1">Rsan-2018</strain>
    </source>
</reference>
<organism evidence="1 2">
    <name type="scientific">Rhipicephalus sanguineus</name>
    <name type="common">Brown dog tick</name>
    <name type="synonym">Ixodes sanguineus</name>
    <dbReference type="NCBI Taxonomy" id="34632"/>
    <lineage>
        <taxon>Eukaryota</taxon>
        <taxon>Metazoa</taxon>
        <taxon>Ecdysozoa</taxon>
        <taxon>Arthropoda</taxon>
        <taxon>Chelicerata</taxon>
        <taxon>Arachnida</taxon>
        <taxon>Acari</taxon>
        <taxon>Parasitiformes</taxon>
        <taxon>Ixodida</taxon>
        <taxon>Ixodoidea</taxon>
        <taxon>Ixodidae</taxon>
        <taxon>Rhipicephalinae</taxon>
        <taxon>Rhipicephalus</taxon>
        <taxon>Rhipicephalus</taxon>
    </lineage>
</organism>
<evidence type="ECO:0000313" key="2">
    <source>
        <dbReference type="Proteomes" id="UP000821837"/>
    </source>
</evidence>
<comment type="caution">
    <text evidence="1">The sequence shown here is derived from an EMBL/GenBank/DDBJ whole genome shotgun (WGS) entry which is preliminary data.</text>
</comment>
<protein>
    <recommendedName>
        <fullName evidence="3">MULE transposase domain-containing protein</fullName>
    </recommendedName>
</protein>
<evidence type="ECO:0000313" key="1">
    <source>
        <dbReference type="EMBL" id="KAH7972602.1"/>
    </source>
</evidence>
<reference evidence="1" key="2">
    <citation type="submission" date="2021-09" db="EMBL/GenBank/DDBJ databases">
        <authorList>
            <person name="Jia N."/>
            <person name="Wang J."/>
            <person name="Shi W."/>
            <person name="Du L."/>
            <person name="Sun Y."/>
            <person name="Zhan W."/>
            <person name="Jiang J."/>
            <person name="Wang Q."/>
            <person name="Zhang B."/>
            <person name="Ji P."/>
            <person name="Sakyi L.B."/>
            <person name="Cui X."/>
            <person name="Yuan T."/>
            <person name="Jiang B."/>
            <person name="Yang W."/>
            <person name="Lam T.T.-Y."/>
            <person name="Chang Q."/>
            <person name="Ding S."/>
            <person name="Wang X."/>
            <person name="Zhu J."/>
            <person name="Ruan X."/>
            <person name="Zhao L."/>
            <person name="Wei J."/>
            <person name="Que T."/>
            <person name="Du C."/>
            <person name="Cheng J."/>
            <person name="Dai P."/>
            <person name="Han X."/>
            <person name="Huang E."/>
            <person name="Gao Y."/>
            <person name="Liu J."/>
            <person name="Shao H."/>
            <person name="Ye R."/>
            <person name="Li L."/>
            <person name="Wei W."/>
            <person name="Wang X."/>
            <person name="Wang C."/>
            <person name="Huo Q."/>
            <person name="Li W."/>
            <person name="Guo W."/>
            <person name="Chen H."/>
            <person name="Chen S."/>
            <person name="Zhou L."/>
            <person name="Zhou L."/>
            <person name="Ni X."/>
            <person name="Tian J."/>
            <person name="Zhou Y."/>
            <person name="Sheng Y."/>
            <person name="Liu T."/>
            <person name="Pan Y."/>
            <person name="Xia L."/>
            <person name="Li J."/>
            <person name="Zhao F."/>
            <person name="Cao W."/>
        </authorList>
    </citation>
    <scope>NUCLEOTIDE SEQUENCE</scope>
    <source>
        <strain evidence="1">Rsan-2018</strain>
        <tissue evidence="1">Larvae</tissue>
    </source>
</reference>
<accession>A0A9D4T3V8</accession>
<dbReference type="VEuPathDB" id="VectorBase:RSAN_054656"/>
<name>A0A9D4T3V8_RHISA</name>
<keyword evidence="2" id="KW-1185">Reference proteome</keyword>
<dbReference type="AlphaFoldDB" id="A0A9D4T3V8"/>
<gene>
    <name evidence="1" type="ORF">HPB52_013888</name>
</gene>
<dbReference type="EMBL" id="JABSTV010001247">
    <property type="protein sequence ID" value="KAH7972602.1"/>
    <property type="molecule type" value="Genomic_DNA"/>
</dbReference>
<proteinExistence type="predicted"/>
<dbReference type="Proteomes" id="UP000821837">
    <property type="component" value="Chromosome 11"/>
</dbReference>
<sequence length="184" mass="20818">MAHEALFEKVLNFATDVGLALNPSTVGTDFELAAINAIRTLLPSSDVHGCLFHMCQSVWRRVQHLALAVLYKNDVDGFTIKVRQLAALLFLPIEEVQDAYASLKPLFPQEASDLLRWWEDNYLLGRSCRRVAGANSTVIVYVVHRYSRHLFGMCLPSLRTDFQAATTLLRHGTDDDKYWLAHNT</sequence>
<evidence type="ECO:0008006" key="3">
    <source>
        <dbReference type="Google" id="ProtNLM"/>
    </source>
</evidence>